<evidence type="ECO:0000256" key="2">
    <source>
        <dbReference type="SAM" id="Phobius"/>
    </source>
</evidence>
<reference evidence="3" key="1">
    <citation type="submission" date="2020-04" db="EMBL/GenBank/DDBJ databases">
        <authorList>
            <person name="Alioto T."/>
            <person name="Alioto T."/>
            <person name="Gomez Garrido J."/>
        </authorList>
    </citation>
    <scope>NUCLEOTIDE SEQUENCE</scope>
    <source>
        <strain evidence="3">A484AB</strain>
    </source>
</reference>
<evidence type="ECO:0000313" key="3">
    <source>
        <dbReference type="EMBL" id="CAB4030893.1"/>
    </source>
</evidence>
<evidence type="ECO:0000256" key="1">
    <source>
        <dbReference type="SAM" id="MobiDB-lite"/>
    </source>
</evidence>
<feature type="compositionally biased region" description="Pro residues" evidence="1">
    <location>
        <begin position="207"/>
        <end position="224"/>
    </location>
</feature>
<proteinExistence type="predicted"/>
<feature type="transmembrane region" description="Helical" evidence="2">
    <location>
        <begin position="114"/>
        <end position="142"/>
    </location>
</feature>
<gene>
    <name evidence="3" type="ORF">PACLA_8A062100</name>
</gene>
<comment type="caution">
    <text evidence="3">The sequence shown here is derived from an EMBL/GenBank/DDBJ whole genome shotgun (WGS) entry which is preliminary data.</text>
</comment>
<dbReference type="AlphaFoldDB" id="A0A6S7KS90"/>
<feature type="region of interest" description="Disordered" evidence="1">
    <location>
        <begin position="153"/>
        <end position="224"/>
    </location>
</feature>
<keyword evidence="4" id="KW-1185">Reference proteome</keyword>
<dbReference type="EMBL" id="CACRXK020017215">
    <property type="protein sequence ID" value="CAB4030893.1"/>
    <property type="molecule type" value="Genomic_DNA"/>
</dbReference>
<feature type="transmembrane region" description="Helical" evidence="2">
    <location>
        <begin position="20"/>
        <end position="45"/>
    </location>
</feature>
<feature type="transmembrane region" description="Helical" evidence="2">
    <location>
        <begin position="84"/>
        <end position="108"/>
    </location>
</feature>
<sequence>MEDDPRILVRTLRRDRRGKLALQTAIIHLCCSVACIIVGVFSMAIIKSATIERVYGLPLWIGLLLLLTGFSGIQCHVKKTKFYAGFYMVLSLLSMFSNLIGIAWMLSMMNHSEIVVICLVCVLTFDMGIACLSTAMGCNILLEDCKICKHRRRGRSADDSPTNTARPMSRLCDSDSNRDGELRQERVHLTIQPSRQARYTRPRPGDEPPPYSEVMGPPPPYSDN</sequence>
<keyword evidence="2" id="KW-1133">Transmembrane helix</keyword>
<keyword evidence="2" id="KW-0472">Membrane</keyword>
<dbReference type="OrthoDB" id="6001319at2759"/>
<feature type="compositionally biased region" description="Basic and acidic residues" evidence="1">
    <location>
        <begin position="172"/>
        <end position="188"/>
    </location>
</feature>
<evidence type="ECO:0000313" key="4">
    <source>
        <dbReference type="Proteomes" id="UP001152795"/>
    </source>
</evidence>
<feature type="transmembrane region" description="Helical" evidence="2">
    <location>
        <begin position="57"/>
        <end position="77"/>
    </location>
</feature>
<organism evidence="3 4">
    <name type="scientific">Paramuricea clavata</name>
    <name type="common">Red gorgonian</name>
    <name type="synonym">Violescent sea-whip</name>
    <dbReference type="NCBI Taxonomy" id="317549"/>
    <lineage>
        <taxon>Eukaryota</taxon>
        <taxon>Metazoa</taxon>
        <taxon>Cnidaria</taxon>
        <taxon>Anthozoa</taxon>
        <taxon>Octocorallia</taxon>
        <taxon>Malacalcyonacea</taxon>
        <taxon>Plexauridae</taxon>
        <taxon>Paramuricea</taxon>
    </lineage>
</organism>
<protein>
    <submittedName>
        <fullName evidence="3">Uncharacterized protein</fullName>
    </submittedName>
</protein>
<accession>A0A6S7KS90</accession>
<keyword evidence="2" id="KW-0812">Transmembrane</keyword>
<name>A0A6S7KS90_PARCT</name>
<dbReference type="Proteomes" id="UP001152795">
    <property type="component" value="Unassembled WGS sequence"/>
</dbReference>